<evidence type="ECO:0000256" key="1">
    <source>
        <dbReference type="SAM" id="MobiDB-lite"/>
    </source>
</evidence>
<dbReference type="Pfam" id="PF07940">
    <property type="entry name" value="Hepar_II_III_C"/>
    <property type="match status" value="1"/>
</dbReference>
<dbReference type="Proteomes" id="UP000216533">
    <property type="component" value="Unassembled WGS sequence"/>
</dbReference>
<gene>
    <name evidence="3" type="ORF">CGZ92_07400</name>
</gene>
<feature type="domain" description="Heparinase II/III-like C-terminal" evidence="2">
    <location>
        <begin position="637"/>
        <end position="767"/>
    </location>
</feature>
<dbReference type="AlphaFoldDB" id="A0A255E7M2"/>
<evidence type="ECO:0000313" key="3">
    <source>
        <dbReference type="EMBL" id="OYN87526.1"/>
    </source>
</evidence>
<accession>A0A255E7M2</accession>
<sequence>MAPRGGTLSGPPGQRDDLREYVEIGLRQSRNVHAARSQPVPAQLDQMVLGARHLQPVERDRRGPRAETDLGSVTLATRRVPIVQRAIADDGGAPHHRFHAGRLAEDLQQLGTVVALPGRGQRGDPLGGHHVGGPGLVVIAVRLPARGHQGFGRRRTDGQVIVGEGPAMLLHRMPQRPDAARPHAVQLQDRCHRHAIEFVQIGVSSVFEGAHRRPGHRRKLNHGADPTGGLRKICPTMPVDCGKVTTSFRGTTAQQEGHRRPQKEWHRRPGGTMTTISTHADSLWLTELARRAEAAVEAYAISVDYYRIRRRLAWPRPVTALPTEAGVALDFTGYPWSIWFCWTWEDRLYALSAVANSDDRARATLREDLGAMLGWPRFHQLSRPDLALGHLGRMLADPQLTSHADPQALTAAQHRLVEQGLALVRDHRAASEQALQQDPTDWDLTTAKRVIANIPIIGTLGTLLAARAADHPDTDEVEAYAAALVRARAARHRTGLSETVAYDGYVASFLFPTASSGHLNAHAKLELDPVWTSLQESSLWLGVPGNPALVAPLGDCEPVQMPHHFEAVSHAVRHGLPTPAGAAEALGTLPARALTTRTLLDLVGADVRPAESRALPHGHRQLASTAVLSTGRGADDVTVAVSTPRDGFSHIVGDAGSIVVGSRGRWLVDDPGYQQYLATSEREFTTGVRAHNAPVVNGQHAAGVPGEVTVTDGRITIDLTPAYSSTPVRVTREITLSASGQVEVTDRCDAAAELSWTWHGHPGAAWSFGEQVGLHEPVGPHEPVGLHFGSEERGCCARPPHPAVAATTGT</sequence>
<dbReference type="GO" id="GO:0016829">
    <property type="term" value="F:lyase activity"/>
    <property type="evidence" value="ECO:0007669"/>
    <property type="project" value="InterPro"/>
</dbReference>
<comment type="caution">
    <text evidence="3">The sequence shown here is derived from an EMBL/GenBank/DDBJ whole genome shotgun (WGS) entry which is preliminary data.</text>
</comment>
<protein>
    <recommendedName>
        <fullName evidence="2">Heparinase II/III-like C-terminal domain-containing protein</fullName>
    </recommendedName>
</protein>
<name>A0A255E7M2_9ACTN</name>
<organism evidence="3 4">
    <name type="scientific">Parenemella sanctibonifatiensis</name>
    <dbReference type="NCBI Taxonomy" id="2016505"/>
    <lineage>
        <taxon>Bacteria</taxon>
        <taxon>Bacillati</taxon>
        <taxon>Actinomycetota</taxon>
        <taxon>Actinomycetes</taxon>
        <taxon>Propionibacteriales</taxon>
        <taxon>Propionibacteriaceae</taxon>
        <taxon>Parenemella</taxon>
    </lineage>
</organism>
<proteinExistence type="predicted"/>
<evidence type="ECO:0000313" key="4">
    <source>
        <dbReference type="Proteomes" id="UP000216533"/>
    </source>
</evidence>
<reference evidence="3 4" key="1">
    <citation type="submission" date="2017-07" db="EMBL/GenBank/DDBJ databases">
        <title>Draft whole genome sequences of clinical Proprionibacteriaceae strains.</title>
        <authorList>
            <person name="Bernier A.-M."/>
            <person name="Bernard K."/>
            <person name="Domingo M.-C."/>
        </authorList>
    </citation>
    <scope>NUCLEOTIDE SEQUENCE [LARGE SCALE GENOMIC DNA]</scope>
    <source>
        <strain evidence="3 4">NML 160184</strain>
    </source>
</reference>
<feature type="region of interest" description="Disordered" evidence="1">
    <location>
        <begin position="250"/>
        <end position="272"/>
    </location>
</feature>
<evidence type="ECO:0000259" key="2">
    <source>
        <dbReference type="Pfam" id="PF07940"/>
    </source>
</evidence>
<dbReference type="InterPro" id="IPR012480">
    <property type="entry name" value="Hepar_II_III_C"/>
</dbReference>
<dbReference type="Gene3D" id="2.70.98.70">
    <property type="match status" value="1"/>
</dbReference>
<dbReference type="EMBL" id="NMVI01000016">
    <property type="protein sequence ID" value="OYN87526.1"/>
    <property type="molecule type" value="Genomic_DNA"/>
</dbReference>